<protein>
    <submittedName>
        <fullName evidence="1">Uncharacterized protein</fullName>
    </submittedName>
</protein>
<evidence type="ECO:0000313" key="1">
    <source>
        <dbReference type="EMBL" id="XCD05005.1"/>
    </source>
</evidence>
<organism evidence="1">
    <name type="scientific">Dulem virus 36</name>
    <dbReference type="NCBI Taxonomy" id="3145754"/>
    <lineage>
        <taxon>Viruses</taxon>
        <taxon>Duplodnaviria</taxon>
        <taxon>Heunggongvirae</taxon>
        <taxon>Uroviricota</taxon>
        <taxon>Caudoviricetes</taxon>
    </lineage>
</organism>
<reference evidence="1" key="1">
    <citation type="submission" date="2024-03" db="EMBL/GenBank/DDBJ databases">
        <title>Diverse circular DNA viruses in blood, oral, and fecal samples of captive lemurs.</title>
        <authorList>
            <person name="Paietta E.N."/>
            <person name="Kraberger S."/>
            <person name="Lund M.C."/>
            <person name="Custer J.M."/>
            <person name="Vargas K.M."/>
            <person name="Ehmke E.E."/>
            <person name="Yoder A.D."/>
            <person name="Varsani A."/>
        </authorList>
    </citation>
    <scope>NUCLEOTIDE SEQUENCE</scope>
    <source>
        <strain evidence="1">Duke_24FS_3</strain>
    </source>
</reference>
<sequence>MDELKTVRQLIEHCNKTEPIDCGKDCSEQCNRFFKRYHTIPCKEDGLSRETTAWIDNLDIEEL</sequence>
<dbReference type="EMBL" id="PP511521">
    <property type="protein sequence ID" value="XCD05005.1"/>
    <property type="molecule type" value="Genomic_DNA"/>
</dbReference>
<proteinExistence type="predicted"/>
<name>A0AAU8B1Y3_9CAUD</name>
<accession>A0AAU8B1Y3</accession>